<dbReference type="CDD" id="cd00211">
    <property type="entry name" value="PTS_IIA_fru"/>
    <property type="match status" value="1"/>
</dbReference>
<keyword evidence="2" id="KW-0762">Sugar transport</keyword>
<accession>A0A412CE40</accession>
<dbReference type="AlphaFoldDB" id="A0A412CE40"/>
<dbReference type="Proteomes" id="UP000286147">
    <property type="component" value="Unassembled WGS sequence"/>
</dbReference>
<dbReference type="PANTHER" id="PTHR47738">
    <property type="entry name" value="PTS SYSTEM FRUCTOSE-LIKE EIIA COMPONENT-RELATED"/>
    <property type="match status" value="1"/>
</dbReference>
<name>A0A412CE40_9FIRM</name>
<proteinExistence type="predicted"/>
<dbReference type="Pfam" id="PF00359">
    <property type="entry name" value="PTS_EIIA_2"/>
    <property type="match status" value="1"/>
</dbReference>
<protein>
    <submittedName>
        <fullName evidence="2">PTS sugar transporter subunit IIA</fullName>
    </submittedName>
</protein>
<dbReference type="PANTHER" id="PTHR47738:SF3">
    <property type="entry name" value="PHOSPHOTRANSFERASE SYSTEM MANNITOL_FRUCTOSE-SPECIFIC IIA DOMAIN CONTAINING PROTEIN"/>
    <property type="match status" value="1"/>
</dbReference>
<dbReference type="Gene3D" id="3.40.930.10">
    <property type="entry name" value="Mannitol-specific EII, Chain A"/>
    <property type="match status" value="1"/>
</dbReference>
<dbReference type="InterPro" id="IPR016152">
    <property type="entry name" value="PTrfase/Anion_transptr"/>
</dbReference>
<reference evidence="2 3" key="1">
    <citation type="submission" date="2018-08" db="EMBL/GenBank/DDBJ databases">
        <title>A genome reference for cultivated species of the human gut microbiota.</title>
        <authorList>
            <person name="Zou Y."/>
            <person name="Xue W."/>
            <person name="Luo G."/>
        </authorList>
    </citation>
    <scope>NUCLEOTIDE SEQUENCE [LARGE SCALE GENOMIC DNA]</scope>
    <source>
        <strain evidence="2 3">AF27-12</strain>
    </source>
</reference>
<dbReference type="SUPFAM" id="SSF55804">
    <property type="entry name" value="Phoshotransferase/anion transport protein"/>
    <property type="match status" value="1"/>
</dbReference>
<evidence type="ECO:0000313" key="3">
    <source>
        <dbReference type="Proteomes" id="UP000286147"/>
    </source>
</evidence>
<feature type="domain" description="PTS EIIA type-2" evidence="1">
    <location>
        <begin position="4"/>
        <end position="151"/>
    </location>
</feature>
<dbReference type="GeneID" id="62779857"/>
<sequence>MSTSMLHEDLIFLNYKTTNFKNLIEELSHILYKKGYVKESYTSAILEREKQFPTGLKTPGINIAMPHTYPEHVIKPAILVATLENPIDFHEMGNSSNTVPAKLIFMLAVTDPKGHLEILSKLMSIFSQEDKLIDLYNSTQAKEIIDKLNKVLN</sequence>
<dbReference type="InterPro" id="IPR002178">
    <property type="entry name" value="PTS_EIIA_type-2_dom"/>
</dbReference>
<evidence type="ECO:0000259" key="1">
    <source>
        <dbReference type="PROSITE" id="PS51094"/>
    </source>
</evidence>
<keyword evidence="2" id="KW-0813">Transport</keyword>
<comment type="caution">
    <text evidence="2">The sequence shown here is derived from an EMBL/GenBank/DDBJ whole genome shotgun (WGS) entry which is preliminary data.</text>
</comment>
<dbReference type="RefSeq" id="WP_008539266.1">
    <property type="nucleotide sequence ID" value="NZ_QRTP01000013.1"/>
</dbReference>
<dbReference type="EMBL" id="QRTP01000013">
    <property type="protein sequence ID" value="RGQ83261.1"/>
    <property type="molecule type" value="Genomic_DNA"/>
</dbReference>
<evidence type="ECO:0000313" key="2">
    <source>
        <dbReference type="EMBL" id="RGQ83261.1"/>
    </source>
</evidence>
<dbReference type="PROSITE" id="PS51094">
    <property type="entry name" value="PTS_EIIA_TYPE_2"/>
    <property type="match status" value="1"/>
</dbReference>
<organism evidence="2 3">
    <name type="scientific">Megamonas rupellensis</name>
    <dbReference type="NCBI Taxonomy" id="491921"/>
    <lineage>
        <taxon>Bacteria</taxon>
        <taxon>Bacillati</taxon>
        <taxon>Bacillota</taxon>
        <taxon>Negativicutes</taxon>
        <taxon>Selenomonadales</taxon>
        <taxon>Selenomonadaceae</taxon>
        <taxon>Megamonas</taxon>
    </lineage>
</organism>
<dbReference type="InterPro" id="IPR051541">
    <property type="entry name" value="PTS_SugarTrans_NitroReg"/>
</dbReference>
<gene>
    <name evidence="2" type="ORF">DWY77_06475</name>
</gene>